<evidence type="ECO:0000313" key="2">
    <source>
        <dbReference type="Proteomes" id="UP001055439"/>
    </source>
</evidence>
<protein>
    <submittedName>
        <fullName evidence="1">Uncharacterized protein</fullName>
    </submittedName>
</protein>
<reference evidence="1" key="1">
    <citation type="submission" date="2022-05" db="EMBL/GenBank/DDBJ databases">
        <title>The Musa troglodytarum L. genome provides insights into the mechanism of non-climacteric behaviour and enrichment of carotenoids.</title>
        <authorList>
            <person name="Wang J."/>
        </authorList>
    </citation>
    <scope>NUCLEOTIDE SEQUENCE</scope>
    <source>
        <tissue evidence="1">Leaf</tissue>
    </source>
</reference>
<organism evidence="1 2">
    <name type="scientific">Musa troglodytarum</name>
    <name type="common">fe'i banana</name>
    <dbReference type="NCBI Taxonomy" id="320322"/>
    <lineage>
        <taxon>Eukaryota</taxon>
        <taxon>Viridiplantae</taxon>
        <taxon>Streptophyta</taxon>
        <taxon>Embryophyta</taxon>
        <taxon>Tracheophyta</taxon>
        <taxon>Spermatophyta</taxon>
        <taxon>Magnoliopsida</taxon>
        <taxon>Liliopsida</taxon>
        <taxon>Zingiberales</taxon>
        <taxon>Musaceae</taxon>
        <taxon>Musa</taxon>
    </lineage>
</organism>
<keyword evidence="2" id="KW-1185">Reference proteome</keyword>
<name>A0A9E7G729_9LILI</name>
<dbReference type="AlphaFoldDB" id="A0A9E7G729"/>
<sequence length="106" mass="12108">MVVGSSLFRLRVFSELGNGSNDFVTNQSANGRKFSGLISDFLVADTEEYIDRLFTGNLGELSTRVTWTNIHAVNCLYSSKARARIKEEPYHHPARRKRQVIEIEHH</sequence>
<gene>
    <name evidence="1" type="ORF">MUK42_03905</name>
</gene>
<evidence type="ECO:0000313" key="1">
    <source>
        <dbReference type="EMBL" id="URE10126.1"/>
    </source>
</evidence>
<proteinExistence type="predicted"/>
<dbReference type="EMBL" id="CP097508">
    <property type="protein sequence ID" value="URE10126.1"/>
    <property type="molecule type" value="Genomic_DNA"/>
</dbReference>
<dbReference type="Proteomes" id="UP001055439">
    <property type="component" value="Chromosome 6"/>
</dbReference>
<accession>A0A9E7G729</accession>